<evidence type="ECO:0000313" key="5">
    <source>
        <dbReference type="Proteomes" id="UP000323819"/>
    </source>
</evidence>
<evidence type="ECO:0000259" key="3">
    <source>
        <dbReference type="Pfam" id="PF13708"/>
    </source>
</evidence>
<evidence type="ECO:0000313" key="4">
    <source>
        <dbReference type="EMBL" id="TXX67149.1"/>
    </source>
</evidence>
<dbReference type="InterPro" id="IPR031339">
    <property type="entry name" value="DUF4942"/>
</dbReference>
<dbReference type="Gene3D" id="3.40.50.150">
    <property type="entry name" value="Vaccinia Virus protein VP39"/>
    <property type="match status" value="1"/>
</dbReference>
<dbReference type="GO" id="GO:0008168">
    <property type="term" value="F:methyltransferase activity"/>
    <property type="evidence" value="ECO:0007669"/>
    <property type="project" value="UniProtKB-KW"/>
</dbReference>
<dbReference type="EMBL" id="VSIJ01000005">
    <property type="protein sequence ID" value="TXX67149.1"/>
    <property type="molecule type" value="Genomic_DNA"/>
</dbReference>
<dbReference type="AlphaFoldDB" id="A0ABD7SR19"/>
<dbReference type="InterPro" id="IPR002052">
    <property type="entry name" value="DNA_methylase_N6_adenine_CS"/>
</dbReference>
<gene>
    <name evidence="4" type="ORF">FXF03_00860</name>
</gene>
<evidence type="ECO:0000256" key="2">
    <source>
        <dbReference type="ARBA" id="ARBA00022679"/>
    </source>
</evidence>
<comment type="caution">
    <text evidence="4">The sequence shown here is derived from an EMBL/GenBank/DDBJ whole genome shotgun (WGS) entry which is preliminary data.</text>
</comment>
<name>A0ABD7SR19_VIBCL</name>
<dbReference type="InterPro" id="IPR029063">
    <property type="entry name" value="SAM-dependent_MTases_sf"/>
</dbReference>
<accession>A0ABD7SR19</accession>
<dbReference type="Proteomes" id="UP000323819">
    <property type="component" value="Unassembled WGS sequence"/>
</dbReference>
<organism evidence="4 5">
    <name type="scientific">Vibrio cholerae</name>
    <dbReference type="NCBI Taxonomy" id="666"/>
    <lineage>
        <taxon>Bacteria</taxon>
        <taxon>Pseudomonadati</taxon>
        <taxon>Pseudomonadota</taxon>
        <taxon>Gammaproteobacteria</taxon>
        <taxon>Vibrionales</taxon>
        <taxon>Vibrionaceae</taxon>
        <taxon>Vibrio</taxon>
    </lineage>
</organism>
<proteinExistence type="predicted"/>
<dbReference type="Pfam" id="PF13708">
    <property type="entry name" value="DUF4942"/>
    <property type="match status" value="1"/>
</dbReference>
<sequence>MESRQMGNSTLAIVKELKGAAEDFEFYPTSESQMDLIADDLSKIMTTHEFSGKELKILDIGAGDGRVLKYFFNFFEESHPNTSIKLFAIEKSNVHIKSYRKNNISLLGTDFFSTNLISKNCDFAFTNPPYSIFSPWISALISQLNFKIMYAILPERWQSDEAIKEAIDKRQVTSAKIIAESDFLEADRKARAKVHLVRFAFNDFEKESTDAKNINEKLKASRHYSPYFPSIGYKATCPFQLFVENELNLKQTYSTTTAKFKSYKEVERIRDMLKGENGTSRELVESRGVLWALLENYSRDMEKVLTDYKKISEISPQLLMELGVEYKSIRDGVEEKLLGFRNVYWELLFEELDDLTSRLTHKNSVLILNTLKANSLDFTYENAVYMISYAVEYGNELIEDSLIHVFKNLTAETSILRHYKSNTHMYKDCWRYNSESANKFAKYVLDYRFVVSFGSNFSGGTLSKERQHDLNDIFVMLGLLGYASVSMEVHKSAIEPGKEYSVFGTDPEGKRIVLLKCRFYLNGNVHFKFDQKVMLRLNVTASRLLGWVRYKGDFFEETDMDIEDGVWDISDGMKIQANSVLAITYKAA</sequence>
<protein>
    <submittedName>
        <fullName evidence="4">DUF4942 domain-containing protein</fullName>
    </submittedName>
</protein>
<keyword evidence="2" id="KW-0808">Transferase</keyword>
<dbReference type="GO" id="GO:0032259">
    <property type="term" value="P:methylation"/>
    <property type="evidence" value="ECO:0007669"/>
    <property type="project" value="UniProtKB-KW"/>
</dbReference>
<keyword evidence="1" id="KW-0489">Methyltransferase</keyword>
<feature type="domain" description="DUF4942" evidence="3">
    <location>
        <begin position="343"/>
        <end position="543"/>
    </location>
</feature>
<evidence type="ECO:0000256" key="1">
    <source>
        <dbReference type="ARBA" id="ARBA00022603"/>
    </source>
</evidence>
<reference evidence="4 5" key="1">
    <citation type="submission" date="2019-06" db="EMBL/GenBank/DDBJ databases">
        <title>Vibrio cholerae phylogeny based on whole-genome sequencing reveals genetic diversity and population strucutre.</title>
        <authorList>
            <person name="Zhiqiu Y."/>
            <person name="Bin L."/>
            <person name="Lingyan J."/>
        </authorList>
    </citation>
    <scope>NUCLEOTIDE SEQUENCE [LARGE SCALE GENOMIC DNA]</scope>
    <source>
        <strain evidence="4 5">N2814</strain>
    </source>
</reference>
<dbReference type="PROSITE" id="PS00092">
    <property type="entry name" value="N6_MTASE"/>
    <property type="match status" value="1"/>
</dbReference>
<dbReference type="SUPFAM" id="SSF53335">
    <property type="entry name" value="S-adenosyl-L-methionine-dependent methyltransferases"/>
    <property type="match status" value="1"/>
</dbReference>